<protein>
    <submittedName>
        <fullName evidence="2">ClpA/ClpB-like protein</fullName>
    </submittedName>
</protein>
<keyword evidence="3" id="KW-1185">Reference proteome</keyword>
<dbReference type="RefSeq" id="WP_104432951.1">
    <property type="nucleotide sequence ID" value="NZ_PTJD01000007.1"/>
</dbReference>
<dbReference type="EMBL" id="PTJD01000007">
    <property type="protein sequence ID" value="PPK94642.1"/>
    <property type="molecule type" value="Genomic_DNA"/>
</dbReference>
<accession>A0A2S6IK79</accession>
<reference evidence="2 3" key="1">
    <citation type="submission" date="2018-02" db="EMBL/GenBank/DDBJ databases">
        <title>Genomic Encyclopedia of Archaeal and Bacterial Type Strains, Phase II (KMG-II): from individual species to whole genera.</title>
        <authorList>
            <person name="Goeker M."/>
        </authorList>
    </citation>
    <scope>NUCLEOTIDE SEQUENCE [LARGE SCALE GENOMIC DNA]</scope>
    <source>
        <strain evidence="2 3">DSM 22857</strain>
    </source>
</reference>
<gene>
    <name evidence="2" type="ORF">CLV92_107145</name>
</gene>
<dbReference type="SUPFAM" id="SSF81923">
    <property type="entry name" value="Double Clp-N motif"/>
    <property type="match status" value="1"/>
</dbReference>
<comment type="caution">
    <text evidence="2">The sequence shown here is derived from an EMBL/GenBank/DDBJ whole genome shotgun (WGS) entry which is preliminary data.</text>
</comment>
<dbReference type="OrthoDB" id="3428089at2"/>
<organism evidence="2 3">
    <name type="scientific">Kineococcus xinjiangensis</name>
    <dbReference type="NCBI Taxonomy" id="512762"/>
    <lineage>
        <taxon>Bacteria</taxon>
        <taxon>Bacillati</taxon>
        <taxon>Actinomycetota</taxon>
        <taxon>Actinomycetes</taxon>
        <taxon>Kineosporiales</taxon>
        <taxon>Kineosporiaceae</taxon>
        <taxon>Kineococcus</taxon>
    </lineage>
</organism>
<feature type="domain" description="Clp R" evidence="1">
    <location>
        <begin position="26"/>
        <end position="75"/>
    </location>
</feature>
<dbReference type="Gene3D" id="1.10.1780.10">
    <property type="entry name" value="Clp, N-terminal domain"/>
    <property type="match status" value="1"/>
</dbReference>
<dbReference type="InterPro" id="IPR004176">
    <property type="entry name" value="Clp_R_N"/>
</dbReference>
<dbReference type="AlphaFoldDB" id="A0A2S6IK79"/>
<name>A0A2S6IK79_9ACTN</name>
<evidence type="ECO:0000259" key="1">
    <source>
        <dbReference type="Pfam" id="PF02861"/>
    </source>
</evidence>
<sequence length="212" mass="22501">MSTGSAPESGSGRSLLRQSRYISIVALEEAARLGHPEVDVEHLLLGLLATGGPSAGLLIAAGVGMGELREAVARLQQQDLAALGVDVPTAPAPPPAPPSFLAAQSLPWNDRAMARVRRASRGDDRALLVELLDDDGRRAARLLEHLGVDVEALRLEALRVEPAGRGCRLHVEFQSRRRGPLASLLRPLVSRTATSQLRFDAQAIAQAAGRTP</sequence>
<dbReference type="Proteomes" id="UP000239485">
    <property type="component" value="Unassembled WGS sequence"/>
</dbReference>
<evidence type="ECO:0000313" key="3">
    <source>
        <dbReference type="Proteomes" id="UP000239485"/>
    </source>
</evidence>
<dbReference type="Pfam" id="PF02861">
    <property type="entry name" value="Clp_N"/>
    <property type="match status" value="1"/>
</dbReference>
<evidence type="ECO:0000313" key="2">
    <source>
        <dbReference type="EMBL" id="PPK94642.1"/>
    </source>
</evidence>
<proteinExistence type="predicted"/>
<dbReference type="InterPro" id="IPR036628">
    <property type="entry name" value="Clp_N_dom_sf"/>
</dbReference>